<dbReference type="Gene3D" id="1.10.510.10">
    <property type="entry name" value="Transferase(Phosphotransferase) domain 1"/>
    <property type="match status" value="1"/>
</dbReference>
<dbReference type="SUPFAM" id="SSF51110">
    <property type="entry name" value="alpha-D-mannose-specific plant lectins"/>
    <property type="match status" value="1"/>
</dbReference>
<evidence type="ECO:0000256" key="5">
    <source>
        <dbReference type="ARBA" id="ARBA00022692"/>
    </source>
</evidence>
<dbReference type="CDD" id="cd14066">
    <property type="entry name" value="STKc_IRAK"/>
    <property type="match status" value="1"/>
</dbReference>
<keyword evidence="6 16" id="KW-0732">Signal</keyword>
<keyword evidence="8 14" id="KW-0418">Kinase</keyword>
<evidence type="ECO:0000256" key="15">
    <source>
        <dbReference type="SAM" id="Phobius"/>
    </source>
</evidence>
<dbReference type="PROSITE" id="PS50011">
    <property type="entry name" value="PROTEIN_KINASE_DOM"/>
    <property type="match status" value="1"/>
</dbReference>
<evidence type="ECO:0000256" key="9">
    <source>
        <dbReference type="ARBA" id="ARBA00022840"/>
    </source>
</evidence>
<evidence type="ECO:0000256" key="7">
    <source>
        <dbReference type="ARBA" id="ARBA00022741"/>
    </source>
</evidence>
<protein>
    <recommendedName>
        <fullName evidence="14">Receptor-like serine/threonine-protein kinase</fullName>
        <ecNumber evidence="14">2.7.11.1</ecNumber>
    </recommendedName>
</protein>
<sequence>MDGTLIFLLCSSLLLILTIFTAADTITTTQSVRDGDYMVSAGGSYRLGFFSPDNSFNQYLGIWYNKVSVFTVVWVANRESPLRNSSSVLKITNEGILVLLNQNGSIIWSSNSTRSARNPVAQLLDSGNLIVKEEGDDNMENFLWQSFDYPCDTFLPGMKIGRNRVTGLDRFISSWKTPHDPSRGNFTYGLDPSGYPEIIKEMYYTYHLLNSSLLSRVVINQDGIVQRFTWIDRTQVWELYLTAQTDNCDRYAWCGAYGSCSINNSPVCSCLRGFVPKVPKEWDLVDWSSGCVRKTPLNCSTDGFRKYSSLKLPETKISWFDTSMNLEDCKITCMKNCSCTAYATLDISDGGSGCLLWSAELVDIREFSKNGQEIYIRMAASEIGDDDDDVKSQVKSNVKKQTMIILSCVLSSAMLFLGLALVIYVWKKQQQKDNGREVAVKRLSENSKQGLDEFKNEVMHIAKLQHRNLVKLLGCCIESDEKILIYEFMPNKSLDFFIFDQTQSLFLDWPKRYNIIKGIARGILYLHQDSRLRIIHRDLKASNILLDYEMNPKISDFGLARSFGGNETEANTNKVVGTYGYMSPEYAIDGLYSAKSDVFSFGVIVLEIMSGKRNRGFCHPEHHLNLLGHAWRLYMEGRSIEMIDASVRSSCNLSEVLRSVHVGLLCVQRRLEDRPSMSAVVFMLGGEGALPEAKQPGFFTERDLIEVNSSSNKHSSSSANGLTITLLQAR</sequence>
<dbReference type="CDD" id="cd00028">
    <property type="entry name" value="B_lectin"/>
    <property type="match status" value="1"/>
</dbReference>
<dbReference type="EMBL" id="JARPOI010000015">
    <property type="protein sequence ID" value="KAJ9153673.1"/>
    <property type="molecule type" value="Genomic_DNA"/>
</dbReference>
<comment type="subcellular location">
    <subcellularLocation>
        <location evidence="1">Cell membrane</location>
        <topology evidence="1">Single-pass type I membrane protein</topology>
    </subcellularLocation>
</comment>
<evidence type="ECO:0000313" key="21">
    <source>
        <dbReference type="Proteomes" id="UP001174677"/>
    </source>
</evidence>
<organism evidence="20 21">
    <name type="scientific">Hevea brasiliensis</name>
    <name type="common">Para rubber tree</name>
    <name type="synonym">Siphonia brasiliensis</name>
    <dbReference type="NCBI Taxonomy" id="3981"/>
    <lineage>
        <taxon>Eukaryota</taxon>
        <taxon>Viridiplantae</taxon>
        <taxon>Streptophyta</taxon>
        <taxon>Embryophyta</taxon>
        <taxon>Tracheophyta</taxon>
        <taxon>Spermatophyta</taxon>
        <taxon>Magnoliopsida</taxon>
        <taxon>eudicotyledons</taxon>
        <taxon>Gunneridae</taxon>
        <taxon>Pentapetalae</taxon>
        <taxon>rosids</taxon>
        <taxon>fabids</taxon>
        <taxon>Malpighiales</taxon>
        <taxon>Euphorbiaceae</taxon>
        <taxon>Crotonoideae</taxon>
        <taxon>Micrandreae</taxon>
        <taxon>Hevea</taxon>
    </lineage>
</organism>
<dbReference type="Proteomes" id="UP001174677">
    <property type="component" value="Chromosome 15"/>
</dbReference>
<keyword evidence="2" id="KW-1003">Cell membrane</keyword>
<feature type="domain" description="Apple" evidence="19">
    <location>
        <begin position="299"/>
        <end position="380"/>
    </location>
</feature>
<evidence type="ECO:0000256" key="12">
    <source>
        <dbReference type="ARBA" id="ARBA00023157"/>
    </source>
</evidence>
<dbReference type="PROSITE" id="PS50948">
    <property type="entry name" value="PAN"/>
    <property type="match status" value="1"/>
</dbReference>
<evidence type="ECO:0000256" key="6">
    <source>
        <dbReference type="ARBA" id="ARBA00022729"/>
    </source>
</evidence>
<evidence type="ECO:0000256" key="2">
    <source>
        <dbReference type="ARBA" id="ARBA00022475"/>
    </source>
</evidence>
<keyword evidence="4 14" id="KW-0808">Transferase</keyword>
<gene>
    <name evidence="20" type="ORF">P3X46_027091</name>
</gene>
<keyword evidence="9 14" id="KW-0067">ATP-binding</keyword>
<dbReference type="InterPro" id="IPR036426">
    <property type="entry name" value="Bulb-type_lectin_dom_sf"/>
</dbReference>
<keyword evidence="10 15" id="KW-1133">Transmembrane helix</keyword>
<dbReference type="CDD" id="cd01098">
    <property type="entry name" value="PAN_AP_plant"/>
    <property type="match status" value="1"/>
</dbReference>
<dbReference type="Pfam" id="PF08276">
    <property type="entry name" value="PAN_2"/>
    <property type="match status" value="1"/>
</dbReference>
<evidence type="ECO:0000256" key="14">
    <source>
        <dbReference type="PIRNR" id="PIRNR000641"/>
    </source>
</evidence>
<dbReference type="InterPro" id="IPR000858">
    <property type="entry name" value="S_locus_glycoprot_dom"/>
</dbReference>
<dbReference type="InterPro" id="IPR024171">
    <property type="entry name" value="SRK-like_kinase"/>
</dbReference>
<comment type="caution">
    <text evidence="20">The sequence shown here is derived from an EMBL/GenBank/DDBJ whole genome shotgun (WGS) entry which is preliminary data.</text>
</comment>
<evidence type="ECO:0000256" key="16">
    <source>
        <dbReference type="SAM" id="SignalP"/>
    </source>
</evidence>
<dbReference type="PROSITE" id="PS00108">
    <property type="entry name" value="PROTEIN_KINASE_ST"/>
    <property type="match status" value="1"/>
</dbReference>
<keyword evidence="5 15" id="KW-0812">Transmembrane</keyword>
<dbReference type="InterPro" id="IPR011009">
    <property type="entry name" value="Kinase-like_dom_sf"/>
</dbReference>
<dbReference type="InterPro" id="IPR008271">
    <property type="entry name" value="Ser/Thr_kinase_AS"/>
</dbReference>
<dbReference type="InterPro" id="IPR003609">
    <property type="entry name" value="Pan_app"/>
</dbReference>
<evidence type="ECO:0000256" key="10">
    <source>
        <dbReference type="ARBA" id="ARBA00022989"/>
    </source>
</evidence>
<evidence type="ECO:0000259" key="19">
    <source>
        <dbReference type="PROSITE" id="PS50948"/>
    </source>
</evidence>
<evidence type="ECO:0000256" key="13">
    <source>
        <dbReference type="ARBA" id="ARBA00023180"/>
    </source>
</evidence>
<dbReference type="Pfam" id="PF00954">
    <property type="entry name" value="S_locus_glycop"/>
    <property type="match status" value="1"/>
</dbReference>
<evidence type="ECO:0000256" key="3">
    <source>
        <dbReference type="ARBA" id="ARBA00022527"/>
    </source>
</evidence>
<evidence type="ECO:0000256" key="8">
    <source>
        <dbReference type="ARBA" id="ARBA00022777"/>
    </source>
</evidence>
<dbReference type="PANTHER" id="PTHR27002">
    <property type="entry name" value="RECEPTOR-LIKE SERINE/THREONINE-PROTEIN KINASE SD1-8"/>
    <property type="match status" value="1"/>
</dbReference>
<accession>A0ABQ9L0E5</accession>
<dbReference type="InterPro" id="IPR000719">
    <property type="entry name" value="Prot_kinase_dom"/>
</dbReference>
<comment type="catalytic activity">
    <reaction evidence="14">
        <text>L-threonyl-[protein] + ATP = O-phospho-L-threonyl-[protein] + ADP + H(+)</text>
        <dbReference type="Rhea" id="RHEA:46608"/>
        <dbReference type="Rhea" id="RHEA-COMP:11060"/>
        <dbReference type="Rhea" id="RHEA-COMP:11605"/>
        <dbReference type="ChEBI" id="CHEBI:15378"/>
        <dbReference type="ChEBI" id="CHEBI:30013"/>
        <dbReference type="ChEBI" id="CHEBI:30616"/>
        <dbReference type="ChEBI" id="CHEBI:61977"/>
        <dbReference type="ChEBI" id="CHEBI:456216"/>
        <dbReference type="EC" id="2.7.11.1"/>
    </reaction>
</comment>
<dbReference type="PANTHER" id="PTHR27002:SF851">
    <property type="entry name" value="G-TYPE LECTIN S-RECEPTOR-LIKE SERINE_THREONINE-PROTEIN KINASE SD1-1"/>
    <property type="match status" value="1"/>
</dbReference>
<dbReference type="Gene3D" id="3.30.200.20">
    <property type="entry name" value="Phosphorylase Kinase, domain 1"/>
    <property type="match status" value="1"/>
</dbReference>
<dbReference type="EC" id="2.7.11.1" evidence="14"/>
<feature type="transmembrane region" description="Helical" evidence="15">
    <location>
        <begin position="403"/>
        <end position="426"/>
    </location>
</feature>
<evidence type="ECO:0000256" key="1">
    <source>
        <dbReference type="ARBA" id="ARBA00004251"/>
    </source>
</evidence>
<keyword evidence="12" id="KW-1015">Disulfide bond</keyword>
<dbReference type="SMART" id="SM00108">
    <property type="entry name" value="B_lectin"/>
    <property type="match status" value="1"/>
</dbReference>
<dbReference type="InterPro" id="IPR021820">
    <property type="entry name" value="S-locus_recpt_kinase_C"/>
</dbReference>
<feature type="domain" description="Protein kinase" evidence="17">
    <location>
        <begin position="411"/>
        <end position="698"/>
    </location>
</feature>
<dbReference type="InterPro" id="IPR001480">
    <property type="entry name" value="Bulb-type_lectin_dom"/>
</dbReference>
<reference evidence="20 21" key="1">
    <citation type="journal article" date="2023" name="Plant Biotechnol. J.">
        <title>Chromosome-level wild Hevea brasiliensis genome provides new tools for genomic-assisted breeding and valuable loci to elevate rubber yield.</title>
        <authorList>
            <person name="Cheng H."/>
            <person name="Song X."/>
            <person name="Hu Y."/>
            <person name="Wu T."/>
            <person name="Yang Q."/>
            <person name="An Z."/>
            <person name="Feng S."/>
            <person name="Deng Z."/>
            <person name="Wu W."/>
            <person name="Zeng X."/>
            <person name="Tu M."/>
            <person name="Wang X."/>
            <person name="Huang H."/>
        </authorList>
    </citation>
    <scope>NUCLEOTIDE SEQUENCE [LARGE SCALE GENOMIC DNA]</scope>
    <source>
        <strain evidence="20">MT/VB/25A 57/8</strain>
    </source>
</reference>
<dbReference type="SMART" id="SM00220">
    <property type="entry name" value="S_TKc"/>
    <property type="match status" value="1"/>
</dbReference>
<name>A0ABQ9L0E5_HEVBR</name>
<dbReference type="InterPro" id="IPR001245">
    <property type="entry name" value="Ser-Thr/Tyr_kinase_cat_dom"/>
</dbReference>
<proteinExistence type="inferred from homology"/>
<dbReference type="SUPFAM" id="SSF56112">
    <property type="entry name" value="Protein kinase-like (PK-like)"/>
    <property type="match status" value="1"/>
</dbReference>
<dbReference type="SMART" id="SM00473">
    <property type="entry name" value="PAN_AP"/>
    <property type="match status" value="1"/>
</dbReference>
<feature type="domain" description="Bulb-type lectin" evidence="18">
    <location>
        <begin position="23"/>
        <end position="144"/>
    </location>
</feature>
<keyword evidence="7 14" id="KW-0547">Nucleotide-binding</keyword>
<comment type="similarity">
    <text evidence="14">Belongs to the protein kinase superfamily. Ser/Thr protein kinase family.</text>
</comment>
<keyword evidence="3 14" id="KW-0723">Serine/threonine-protein kinase</keyword>
<comment type="catalytic activity">
    <reaction evidence="14">
        <text>L-seryl-[protein] + ATP = O-phospho-L-seryl-[protein] + ADP + H(+)</text>
        <dbReference type="Rhea" id="RHEA:17989"/>
        <dbReference type="Rhea" id="RHEA-COMP:9863"/>
        <dbReference type="Rhea" id="RHEA-COMP:11604"/>
        <dbReference type="ChEBI" id="CHEBI:15378"/>
        <dbReference type="ChEBI" id="CHEBI:29999"/>
        <dbReference type="ChEBI" id="CHEBI:30616"/>
        <dbReference type="ChEBI" id="CHEBI:83421"/>
        <dbReference type="ChEBI" id="CHEBI:456216"/>
        <dbReference type="EC" id="2.7.11.1"/>
    </reaction>
</comment>
<dbReference type="Gene3D" id="2.90.10.10">
    <property type="entry name" value="Bulb-type lectin domain"/>
    <property type="match status" value="1"/>
</dbReference>
<keyword evidence="11 15" id="KW-0472">Membrane</keyword>
<dbReference type="Pfam" id="PF01453">
    <property type="entry name" value="B_lectin"/>
    <property type="match status" value="1"/>
</dbReference>
<dbReference type="Gene3D" id="3.50.4.10">
    <property type="entry name" value="Hepatocyte Growth Factor"/>
    <property type="match status" value="1"/>
</dbReference>
<evidence type="ECO:0000313" key="20">
    <source>
        <dbReference type="EMBL" id="KAJ9153673.1"/>
    </source>
</evidence>
<feature type="signal peptide" evidence="16">
    <location>
        <begin position="1"/>
        <end position="23"/>
    </location>
</feature>
<dbReference type="PIRSF" id="PIRSF000641">
    <property type="entry name" value="SRK"/>
    <property type="match status" value="1"/>
</dbReference>
<evidence type="ECO:0000256" key="4">
    <source>
        <dbReference type="ARBA" id="ARBA00022679"/>
    </source>
</evidence>
<feature type="chain" id="PRO_5047166992" description="Receptor-like serine/threonine-protein kinase" evidence="16">
    <location>
        <begin position="24"/>
        <end position="730"/>
    </location>
</feature>
<evidence type="ECO:0000259" key="18">
    <source>
        <dbReference type="PROSITE" id="PS50927"/>
    </source>
</evidence>
<keyword evidence="21" id="KW-1185">Reference proteome</keyword>
<keyword evidence="13" id="KW-0325">Glycoprotein</keyword>
<dbReference type="PROSITE" id="PS50927">
    <property type="entry name" value="BULB_LECTIN"/>
    <property type="match status" value="1"/>
</dbReference>
<dbReference type="Pfam" id="PF11883">
    <property type="entry name" value="DUF3403"/>
    <property type="match status" value="1"/>
</dbReference>
<dbReference type="Pfam" id="PF07714">
    <property type="entry name" value="PK_Tyr_Ser-Thr"/>
    <property type="match status" value="1"/>
</dbReference>
<evidence type="ECO:0000256" key="11">
    <source>
        <dbReference type="ARBA" id="ARBA00023136"/>
    </source>
</evidence>
<evidence type="ECO:0000259" key="17">
    <source>
        <dbReference type="PROSITE" id="PS50011"/>
    </source>
</evidence>